<dbReference type="Gene3D" id="3.10.20.90">
    <property type="entry name" value="Phosphatidylinositol 3-kinase Catalytic Subunit, Chain A, domain 1"/>
    <property type="match status" value="1"/>
</dbReference>
<evidence type="ECO:0000259" key="1">
    <source>
        <dbReference type="Pfam" id="PF18036"/>
    </source>
</evidence>
<reference evidence="2" key="1">
    <citation type="journal article" date="2019" name="Science">
        <title>Mutation of a bHLH transcription factor allowed almond domestication.</title>
        <authorList>
            <person name="Sanchez-Perez R."/>
            <person name="Pavan S."/>
            <person name="Mazzeo R."/>
            <person name="Moldovan C."/>
            <person name="Aiese Cigliano R."/>
            <person name="Del Cueto J."/>
            <person name="Ricciardi F."/>
            <person name="Lotti C."/>
            <person name="Ricciardi L."/>
            <person name="Dicenta F."/>
            <person name="Lopez-Marques R.L."/>
            <person name="Lindberg Moller B."/>
        </authorList>
    </citation>
    <scope>NUCLEOTIDE SEQUENCE</scope>
</reference>
<accession>A0A4Y1QSF7</accession>
<feature type="domain" description="SNRNP25 ubiquitin-like" evidence="1">
    <location>
        <begin position="4"/>
        <end position="77"/>
    </location>
</feature>
<evidence type="ECO:0000313" key="2">
    <source>
        <dbReference type="EMBL" id="BBG94780.1"/>
    </source>
</evidence>
<dbReference type="SUPFAM" id="SSF54236">
    <property type="entry name" value="Ubiquitin-like"/>
    <property type="match status" value="1"/>
</dbReference>
<dbReference type="InterPro" id="IPR029071">
    <property type="entry name" value="Ubiquitin-like_domsf"/>
</dbReference>
<dbReference type="CDD" id="cd17058">
    <property type="entry name" value="Ubl_SNRNP25"/>
    <property type="match status" value="1"/>
</dbReference>
<dbReference type="InterPro" id="IPR040610">
    <property type="entry name" value="SNRNP25_ubiquitin"/>
</dbReference>
<dbReference type="InterPro" id="IPR039690">
    <property type="entry name" value="SNRNP25"/>
</dbReference>
<dbReference type="PANTHER" id="PTHR14942">
    <property type="entry name" value="U11/U12 SMALL NUCLEAR RIBONUCLEOPROTEIN 25 KDA PROTEIN"/>
    <property type="match status" value="1"/>
</dbReference>
<dbReference type="GO" id="GO:0000398">
    <property type="term" value="P:mRNA splicing, via spliceosome"/>
    <property type="evidence" value="ECO:0007669"/>
    <property type="project" value="InterPro"/>
</dbReference>
<dbReference type="Pfam" id="PF18036">
    <property type="entry name" value="Ubiquitin_4"/>
    <property type="match status" value="1"/>
</dbReference>
<organism evidence="2">
    <name type="scientific">Prunus dulcis</name>
    <name type="common">Almond</name>
    <name type="synonym">Amygdalus dulcis</name>
    <dbReference type="NCBI Taxonomy" id="3755"/>
    <lineage>
        <taxon>Eukaryota</taxon>
        <taxon>Viridiplantae</taxon>
        <taxon>Streptophyta</taxon>
        <taxon>Embryophyta</taxon>
        <taxon>Tracheophyta</taxon>
        <taxon>Spermatophyta</taxon>
        <taxon>Magnoliopsida</taxon>
        <taxon>eudicotyledons</taxon>
        <taxon>Gunneridae</taxon>
        <taxon>Pentapetalae</taxon>
        <taxon>rosids</taxon>
        <taxon>fabids</taxon>
        <taxon>Rosales</taxon>
        <taxon>Rosaceae</taxon>
        <taxon>Amygdaloideae</taxon>
        <taxon>Amygdaleae</taxon>
        <taxon>Prunus</taxon>
    </lineage>
</organism>
<dbReference type="AlphaFoldDB" id="A0A4Y1QSF7"/>
<gene>
    <name evidence="2" type="ORF">Prudu_003144</name>
</gene>
<proteinExistence type="predicted"/>
<name>A0A4Y1QSF7_PRUDU</name>
<sequence length="102" mass="11980">MKNVALMNSATVKDLKVAIKKKINDMEQSKMGHRHISWKHVWGNFCLSYHNDKLLDDNAALQDFGIRNNSQVHFVPYVALKDSHRHSKRRRHRFFHGLSKLS</sequence>
<dbReference type="PANTHER" id="PTHR14942:SF0">
    <property type="entry name" value="U11_U12 SMALL NUCLEAR RIBONUCLEOPROTEIN 25 KDA PROTEIN"/>
    <property type="match status" value="1"/>
</dbReference>
<dbReference type="EMBL" id="AP019297">
    <property type="protein sequence ID" value="BBG94780.1"/>
    <property type="molecule type" value="Genomic_DNA"/>
</dbReference>
<protein>
    <submittedName>
        <fullName evidence="2">Ubiquitin-like superfamily protein</fullName>
    </submittedName>
</protein>